<evidence type="ECO:0000256" key="1">
    <source>
        <dbReference type="ARBA" id="ARBA00006700"/>
    </source>
</evidence>
<dbReference type="OMA" id="MAMISGP"/>
<sequence length="103" mass="11926">MPIRSWFPNMVMAMISGPSRSRPAQASFKIQPKMTKWEVKEYLTKIYNVPVKKVMTQNFEGKRKRIMGKRSIVPYKRPNFKKAIVTFASPQWTPNKGPPSLPS</sequence>
<evidence type="ECO:0000256" key="2">
    <source>
        <dbReference type="ARBA" id="ARBA00022980"/>
    </source>
</evidence>
<keyword evidence="2" id="KW-0689">Ribosomal protein</keyword>
<comment type="similarity">
    <text evidence="1">Belongs to the universal ribosomal protein uL23 family.</text>
</comment>
<evidence type="ECO:0000256" key="3">
    <source>
        <dbReference type="ARBA" id="ARBA00023274"/>
    </source>
</evidence>
<dbReference type="eggNOG" id="ENOG502S3T6">
    <property type="taxonomic scope" value="Eukaryota"/>
</dbReference>
<dbReference type="SUPFAM" id="SSF54189">
    <property type="entry name" value="Ribosomal proteins S24e, L23 and L15e"/>
    <property type="match status" value="1"/>
</dbReference>
<dbReference type="EMBL" id="FN648070">
    <property type="protein sequence ID" value="CBJ29554.1"/>
    <property type="molecule type" value="Genomic_DNA"/>
</dbReference>
<proteinExistence type="inferred from homology"/>
<keyword evidence="3" id="KW-0687">Ribonucleoprotein</keyword>
<gene>
    <name evidence="5" type="ORF">Esi_0150_0070</name>
</gene>
<dbReference type="PANTHER" id="PTHR12059">
    <property type="entry name" value="RIBOSOMAL PROTEIN L23-RELATED"/>
    <property type="match status" value="1"/>
</dbReference>
<dbReference type="GO" id="GO:0032543">
    <property type="term" value="P:mitochondrial translation"/>
    <property type="evidence" value="ECO:0007669"/>
    <property type="project" value="TreeGrafter"/>
</dbReference>
<protein>
    <recommendedName>
        <fullName evidence="4">Large ribosomal subunit protein uL23m</fullName>
    </recommendedName>
</protein>
<dbReference type="Gene3D" id="3.30.70.330">
    <property type="match status" value="1"/>
</dbReference>
<dbReference type="OrthoDB" id="275582at2759"/>
<name>D7FL11_ECTSI</name>
<organism evidence="5 6">
    <name type="scientific">Ectocarpus siliculosus</name>
    <name type="common">Brown alga</name>
    <name type="synonym">Conferva siliculosa</name>
    <dbReference type="NCBI Taxonomy" id="2880"/>
    <lineage>
        <taxon>Eukaryota</taxon>
        <taxon>Sar</taxon>
        <taxon>Stramenopiles</taxon>
        <taxon>Ochrophyta</taxon>
        <taxon>PX clade</taxon>
        <taxon>Phaeophyceae</taxon>
        <taxon>Ectocarpales</taxon>
        <taxon>Ectocarpaceae</taxon>
        <taxon>Ectocarpus</taxon>
    </lineage>
</organism>
<dbReference type="InterPro" id="IPR012677">
    <property type="entry name" value="Nucleotide-bd_a/b_plait_sf"/>
</dbReference>
<dbReference type="Proteomes" id="UP000002630">
    <property type="component" value="Linkage Group LG11"/>
</dbReference>
<keyword evidence="6" id="KW-1185">Reference proteome</keyword>
<accession>D7FL11</accession>
<evidence type="ECO:0000313" key="5">
    <source>
        <dbReference type="EMBL" id="CBJ29554.1"/>
    </source>
</evidence>
<dbReference type="STRING" id="2880.D7FL11"/>
<evidence type="ECO:0000256" key="4">
    <source>
        <dbReference type="ARBA" id="ARBA00039977"/>
    </source>
</evidence>
<dbReference type="Pfam" id="PF00276">
    <property type="entry name" value="Ribosomal_L23"/>
    <property type="match status" value="1"/>
</dbReference>
<dbReference type="AlphaFoldDB" id="D7FL11"/>
<dbReference type="PANTHER" id="PTHR12059:SF5">
    <property type="entry name" value="LARGE RIBOSOMAL SUBUNIT PROTEIN UL23M"/>
    <property type="match status" value="1"/>
</dbReference>
<dbReference type="InterPro" id="IPR013025">
    <property type="entry name" value="Ribosomal_uL23-like"/>
</dbReference>
<dbReference type="EMBL" id="FN649736">
    <property type="protein sequence ID" value="CBJ29554.1"/>
    <property type="molecule type" value="Genomic_DNA"/>
</dbReference>
<dbReference type="InterPro" id="IPR012678">
    <property type="entry name" value="Ribosomal_uL23/eL15/eS24_sf"/>
</dbReference>
<reference evidence="5 6" key="1">
    <citation type="journal article" date="2010" name="Nature">
        <title>The Ectocarpus genome and the independent evolution of multicellularity in brown algae.</title>
        <authorList>
            <person name="Cock J.M."/>
            <person name="Sterck L."/>
            <person name="Rouze P."/>
            <person name="Scornet D."/>
            <person name="Allen A.E."/>
            <person name="Amoutzias G."/>
            <person name="Anthouard V."/>
            <person name="Artiguenave F."/>
            <person name="Aury J.M."/>
            <person name="Badger J.H."/>
            <person name="Beszteri B."/>
            <person name="Billiau K."/>
            <person name="Bonnet E."/>
            <person name="Bothwell J.H."/>
            <person name="Bowler C."/>
            <person name="Boyen C."/>
            <person name="Brownlee C."/>
            <person name="Carrano C.J."/>
            <person name="Charrier B."/>
            <person name="Cho G.Y."/>
            <person name="Coelho S.M."/>
            <person name="Collen J."/>
            <person name="Corre E."/>
            <person name="Da Silva C."/>
            <person name="Delage L."/>
            <person name="Delaroque N."/>
            <person name="Dittami S.M."/>
            <person name="Doulbeau S."/>
            <person name="Elias M."/>
            <person name="Farnham G."/>
            <person name="Gachon C.M."/>
            <person name="Gschloessl B."/>
            <person name="Heesch S."/>
            <person name="Jabbari K."/>
            <person name="Jubin C."/>
            <person name="Kawai H."/>
            <person name="Kimura K."/>
            <person name="Kloareg B."/>
            <person name="Kupper F.C."/>
            <person name="Lang D."/>
            <person name="Le Bail A."/>
            <person name="Leblanc C."/>
            <person name="Lerouge P."/>
            <person name="Lohr M."/>
            <person name="Lopez P.J."/>
            <person name="Martens C."/>
            <person name="Maumus F."/>
            <person name="Michel G."/>
            <person name="Miranda-Saavedra D."/>
            <person name="Morales J."/>
            <person name="Moreau H."/>
            <person name="Motomura T."/>
            <person name="Nagasato C."/>
            <person name="Napoli C.A."/>
            <person name="Nelson D.R."/>
            <person name="Nyvall-Collen P."/>
            <person name="Peters A.F."/>
            <person name="Pommier C."/>
            <person name="Potin P."/>
            <person name="Poulain J."/>
            <person name="Quesneville H."/>
            <person name="Read B."/>
            <person name="Rensing S.A."/>
            <person name="Ritter A."/>
            <person name="Rousvoal S."/>
            <person name="Samanta M."/>
            <person name="Samson G."/>
            <person name="Schroeder D.C."/>
            <person name="Segurens B."/>
            <person name="Strittmatter M."/>
            <person name="Tonon T."/>
            <person name="Tregear J.W."/>
            <person name="Valentin K."/>
            <person name="von Dassow P."/>
            <person name="Yamagishi T."/>
            <person name="Van de Peer Y."/>
            <person name="Wincker P."/>
        </authorList>
    </citation>
    <scope>NUCLEOTIDE SEQUENCE [LARGE SCALE GENOMIC DNA]</scope>
    <source>
        <strain evidence="6">Ec32 / CCAP1310/4</strain>
    </source>
</reference>
<evidence type="ECO:0000313" key="6">
    <source>
        <dbReference type="Proteomes" id="UP000002630"/>
    </source>
</evidence>
<dbReference type="InParanoid" id="D7FL11"/>
<dbReference type="GO" id="GO:0003735">
    <property type="term" value="F:structural constituent of ribosome"/>
    <property type="evidence" value="ECO:0007669"/>
    <property type="project" value="InterPro"/>
</dbReference>
<dbReference type="GO" id="GO:0005762">
    <property type="term" value="C:mitochondrial large ribosomal subunit"/>
    <property type="evidence" value="ECO:0007669"/>
    <property type="project" value="TreeGrafter"/>
</dbReference>